<evidence type="ECO:0000256" key="1">
    <source>
        <dbReference type="SAM" id="SignalP"/>
    </source>
</evidence>
<keyword evidence="3" id="KW-1185">Reference proteome</keyword>
<evidence type="ECO:0000313" key="2">
    <source>
        <dbReference type="EMBL" id="SJM90606.1"/>
    </source>
</evidence>
<proteinExistence type="predicted"/>
<dbReference type="InterPro" id="IPR011042">
    <property type="entry name" value="6-blade_b-propeller_TolB-like"/>
</dbReference>
<name>A0A1R4H340_9GAMM</name>
<dbReference type="Gene3D" id="2.120.10.30">
    <property type="entry name" value="TolB, C-terminal domain"/>
    <property type="match status" value="1"/>
</dbReference>
<dbReference type="EMBL" id="FUKI01000057">
    <property type="protein sequence ID" value="SJM90606.1"/>
    <property type="molecule type" value="Genomic_DNA"/>
</dbReference>
<feature type="signal peptide" evidence="1">
    <location>
        <begin position="1"/>
        <end position="27"/>
    </location>
</feature>
<gene>
    <name evidence="2" type="ORF">CRENPOLYSF1_150059</name>
</gene>
<evidence type="ECO:0000313" key="3">
    <source>
        <dbReference type="Proteomes" id="UP000195667"/>
    </source>
</evidence>
<keyword evidence="1" id="KW-0732">Signal</keyword>
<protein>
    <submittedName>
        <fullName evidence="2">Uncharacterized protein</fullName>
    </submittedName>
</protein>
<dbReference type="SUPFAM" id="SSF63829">
    <property type="entry name" value="Calcium-dependent phosphotriesterase"/>
    <property type="match status" value="1"/>
</dbReference>
<dbReference type="Proteomes" id="UP000195667">
    <property type="component" value="Unassembled WGS sequence"/>
</dbReference>
<dbReference type="OrthoDB" id="6397022at2"/>
<sequence length="270" mass="28936">MSKKISLLAAFKITALISLIIGVQANASANNFYVATHGIQQGVTLHTFKLQALTSFSTPFPVTALAVGLNNDVYLVSGNRIYNYTADGVLIKSLESKSTVNYTGISVMGDRVYASYSGYNRGVNVRDLALNSVSSFSTSFIINAIAAGANNELYLASGNSLYRYQSNGTLLASITFSDKGLYYNHVAIMCGKLLSSYSGSQRGVSIRDLTTLAQSSSFSTAFEITGLISGQNNDVYLSANNYLFNYTLTGIQKQNATASQPALLYGDLAR</sequence>
<organism evidence="2 3">
    <name type="scientific">Crenothrix polyspora</name>
    <dbReference type="NCBI Taxonomy" id="360316"/>
    <lineage>
        <taxon>Bacteria</taxon>
        <taxon>Pseudomonadati</taxon>
        <taxon>Pseudomonadota</taxon>
        <taxon>Gammaproteobacteria</taxon>
        <taxon>Methylococcales</taxon>
        <taxon>Crenotrichaceae</taxon>
        <taxon>Crenothrix</taxon>
    </lineage>
</organism>
<feature type="chain" id="PRO_5012616459" evidence="1">
    <location>
        <begin position="28"/>
        <end position="270"/>
    </location>
</feature>
<reference evidence="3" key="1">
    <citation type="submission" date="2017-02" db="EMBL/GenBank/DDBJ databases">
        <authorList>
            <person name="Daims H."/>
        </authorList>
    </citation>
    <scope>NUCLEOTIDE SEQUENCE [LARGE SCALE GENOMIC DNA]</scope>
</reference>
<accession>A0A1R4H340</accession>
<dbReference type="AlphaFoldDB" id="A0A1R4H340"/>
<dbReference type="RefSeq" id="WP_087142607.1">
    <property type="nucleotide sequence ID" value="NZ_FUKI01000057.1"/>
</dbReference>